<dbReference type="Gene3D" id="3.20.20.450">
    <property type="entry name" value="EAL domain"/>
    <property type="match status" value="1"/>
</dbReference>
<dbReference type="InterPro" id="IPR042461">
    <property type="entry name" value="LapD_MoxY_peri_C"/>
</dbReference>
<organism evidence="5 6">
    <name type="scientific">Aquitalea magnusonii</name>
    <dbReference type="NCBI Taxonomy" id="332411"/>
    <lineage>
        <taxon>Bacteria</taxon>
        <taxon>Pseudomonadati</taxon>
        <taxon>Pseudomonadota</taxon>
        <taxon>Betaproteobacteria</taxon>
        <taxon>Neisseriales</taxon>
        <taxon>Chromobacteriaceae</taxon>
        <taxon>Aquitalea</taxon>
    </lineage>
</organism>
<gene>
    <name evidence="5" type="ORF">DFR38_1352</name>
</gene>
<dbReference type="InterPro" id="IPR032244">
    <property type="entry name" value="LapD_MoxY_N"/>
</dbReference>
<dbReference type="InterPro" id="IPR043128">
    <property type="entry name" value="Rev_trsase/Diguanyl_cyclase"/>
</dbReference>
<keyword evidence="1" id="KW-0812">Transmembrane</keyword>
<reference evidence="5 6" key="1">
    <citation type="submission" date="2018-05" db="EMBL/GenBank/DDBJ databases">
        <title>Genomic Encyclopedia of Type Strains, Phase IV (KMG-IV): sequencing the most valuable type-strain genomes for metagenomic binning, comparative biology and taxonomic classification.</title>
        <authorList>
            <person name="Goeker M."/>
        </authorList>
    </citation>
    <scope>NUCLEOTIDE SEQUENCE [LARGE SCALE GENOMIC DNA]</scope>
    <source>
        <strain evidence="5 6">DSM 25134</strain>
    </source>
</reference>
<feature type="domain" description="HAMP" evidence="3">
    <location>
        <begin position="177"/>
        <end position="228"/>
    </location>
</feature>
<dbReference type="PANTHER" id="PTHR33121">
    <property type="entry name" value="CYCLIC DI-GMP PHOSPHODIESTERASE PDEF"/>
    <property type="match status" value="1"/>
</dbReference>
<dbReference type="SUPFAM" id="SSF55073">
    <property type="entry name" value="Nucleotide cyclase"/>
    <property type="match status" value="1"/>
</dbReference>
<evidence type="ECO:0000313" key="6">
    <source>
        <dbReference type="Proteomes" id="UP000248395"/>
    </source>
</evidence>
<name>A0A318IUB6_9NEIS</name>
<dbReference type="PROSITE" id="PS50883">
    <property type="entry name" value="EAL"/>
    <property type="match status" value="1"/>
</dbReference>
<dbReference type="GO" id="GO:0071111">
    <property type="term" value="F:cyclic-guanylate-specific phosphodiesterase activity"/>
    <property type="evidence" value="ECO:0007669"/>
    <property type="project" value="InterPro"/>
</dbReference>
<dbReference type="PROSITE" id="PS50887">
    <property type="entry name" value="GGDEF"/>
    <property type="match status" value="1"/>
</dbReference>
<dbReference type="SMART" id="SM00304">
    <property type="entry name" value="HAMP"/>
    <property type="match status" value="1"/>
</dbReference>
<dbReference type="InterPro" id="IPR035919">
    <property type="entry name" value="EAL_sf"/>
</dbReference>
<dbReference type="SMART" id="SM00052">
    <property type="entry name" value="EAL"/>
    <property type="match status" value="1"/>
</dbReference>
<evidence type="ECO:0000313" key="5">
    <source>
        <dbReference type="EMBL" id="PXX38603.1"/>
    </source>
</evidence>
<dbReference type="Pfam" id="PF16448">
    <property type="entry name" value="LapD_MoxY_N"/>
    <property type="match status" value="1"/>
</dbReference>
<evidence type="ECO:0000256" key="1">
    <source>
        <dbReference type="SAM" id="Phobius"/>
    </source>
</evidence>
<dbReference type="GO" id="GO:0016020">
    <property type="term" value="C:membrane"/>
    <property type="evidence" value="ECO:0007669"/>
    <property type="project" value="InterPro"/>
</dbReference>
<evidence type="ECO:0000259" key="3">
    <source>
        <dbReference type="PROSITE" id="PS50885"/>
    </source>
</evidence>
<proteinExistence type="predicted"/>
<dbReference type="Gene3D" id="6.10.340.10">
    <property type="match status" value="1"/>
</dbReference>
<dbReference type="Pfam" id="PF00990">
    <property type="entry name" value="GGDEF"/>
    <property type="match status" value="1"/>
</dbReference>
<dbReference type="InterPro" id="IPR001633">
    <property type="entry name" value="EAL_dom"/>
</dbReference>
<keyword evidence="1" id="KW-1133">Transmembrane helix</keyword>
<keyword evidence="1" id="KW-0472">Membrane</keyword>
<evidence type="ECO:0000259" key="2">
    <source>
        <dbReference type="PROSITE" id="PS50883"/>
    </source>
</evidence>
<feature type="domain" description="GGDEF" evidence="4">
    <location>
        <begin position="270"/>
        <end position="403"/>
    </location>
</feature>
<dbReference type="Pfam" id="PF00563">
    <property type="entry name" value="EAL"/>
    <property type="match status" value="1"/>
</dbReference>
<dbReference type="InterPro" id="IPR050706">
    <property type="entry name" value="Cyclic-di-GMP_PDE-like"/>
</dbReference>
<evidence type="ECO:0000259" key="4">
    <source>
        <dbReference type="PROSITE" id="PS50887"/>
    </source>
</evidence>
<keyword evidence="6" id="KW-1185">Reference proteome</keyword>
<comment type="caution">
    <text evidence="5">The sequence shown here is derived from an EMBL/GenBank/DDBJ whole genome shotgun (WGS) entry which is preliminary data.</text>
</comment>
<dbReference type="Gene3D" id="3.30.70.270">
    <property type="match status" value="1"/>
</dbReference>
<dbReference type="Gene3D" id="6.20.270.20">
    <property type="entry name" value="LapD/MoxY periplasmic domain"/>
    <property type="match status" value="1"/>
</dbReference>
<dbReference type="GO" id="GO:0007165">
    <property type="term" value="P:signal transduction"/>
    <property type="evidence" value="ECO:0007669"/>
    <property type="project" value="InterPro"/>
</dbReference>
<dbReference type="PANTHER" id="PTHR33121:SF23">
    <property type="entry name" value="CYCLIC DI-GMP PHOSPHODIESTERASE PDEB"/>
    <property type="match status" value="1"/>
</dbReference>
<dbReference type="InterPro" id="IPR003660">
    <property type="entry name" value="HAMP_dom"/>
</dbReference>
<dbReference type="Proteomes" id="UP000248395">
    <property type="component" value="Unassembled WGS sequence"/>
</dbReference>
<protein>
    <submittedName>
        <fullName evidence="5">Diguanylate cyclase/phosphodiesterase</fullName>
    </submittedName>
</protein>
<accession>A0A318IUB6</accession>
<feature type="domain" description="EAL" evidence="2">
    <location>
        <begin position="412"/>
        <end position="640"/>
    </location>
</feature>
<dbReference type="SUPFAM" id="SSF141868">
    <property type="entry name" value="EAL domain-like"/>
    <property type="match status" value="1"/>
</dbReference>
<dbReference type="PROSITE" id="PS50885">
    <property type="entry name" value="HAMP"/>
    <property type="match status" value="1"/>
</dbReference>
<dbReference type="InterPro" id="IPR000160">
    <property type="entry name" value="GGDEF_dom"/>
</dbReference>
<dbReference type="CDD" id="cd06225">
    <property type="entry name" value="HAMP"/>
    <property type="match status" value="1"/>
</dbReference>
<sequence>MPVMTRKFSLVQRLWLLLLLLVTLSIGGALIANLLNARNYLEQQLSAQSADTANALALMVTQYKADPVMAQTLLSAAFEQGHFAEVRWEGVPGDAAIHLRNSNGLEDTPAWFHRLLPLRPQSGQAQVSNGWLQAGRIVVVAHLGYAYHSLWLGALQTVFWLVVIGLAAGLLGFFDIRSLRKQLHAVVEQAHAISEQRFMRIPVPGIPELAEVAGAMNNMVERLQNYLLGLRDEVDQLRRAALTDSSTGLPNREAFEQRFSSLLDPQADPASGHLLLIRIAGLAELNQRLGGRRTDALLKRVADDLSTQCQHHRGWMATRLRGADFALFCPELAAAQACKLADELCLLWPVYWTMELSDQPGLGHIGITHFQSGDKLGEVLTRASDSLSVAEAQPLNSWKLDDGAGNPQQTSDYDWKQLLETACEDGSLQLRWYPVCDPDKTVLWHEGMLFRPASGQVPAMGALRLVSQAARLGLIHRLDINTLALALQQGPQGVLAVNMSPASLHHPEFLPAILHLLQQHPQRQINFEFHETGLDEHWEHFIAFSRAIRPAGHQLAVEIQGHNMALVARTHEASISYLVLDNTLTQGIHSDEGRAALLRGLLRMASLMGVRLEAKGVNDTADASALIEMGVHCLTGPAIS</sequence>
<feature type="transmembrane region" description="Helical" evidence="1">
    <location>
        <begin position="150"/>
        <end position="174"/>
    </location>
</feature>
<dbReference type="SMART" id="SM00267">
    <property type="entry name" value="GGDEF"/>
    <property type="match status" value="1"/>
</dbReference>
<dbReference type="InterPro" id="IPR029787">
    <property type="entry name" value="Nucleotide_cyclase"/>
</dbReference>
<dbReference type="AlphaFoldDB" id="A0A318IUB6"/>
<dbReference type="EMBL" id="QJKC01000035">
    <property type="protein sequence ID" value="PXX38603.1"/>
    <property type="molecule type" value="Genomic_DNA"/>
</dbReference>
<dbReference type="Gene3D" id="3.30.110.200">
    <property type="match status" value="1"/>
</dbReference>